<dbReference type="OrthoDB" id="6072202at2759"/>
<dbReference type="KEGG" id="obi:106874254"/>
<proteinExistence type="inferred from homology"/>
<dbReference type="Pfam" id="PF00201">
    <property type="entry name" value="UDPGT"/>
    <property type="match status" value="1"/>
</dbReference>
<keyword evidence="5" id="KW-0812">Transmembrane</keyword>
<dbReference type="InterPro" id="IPR050271">
    <property type="entry name" value="UDP-glycosyltransferase"/>
</dbReference>
<evidence type="ECO:0000256" key="2">
    <source>
        <dbReference type="ARBA" id="ARBA00022676"/>
    </source>
</evidence>
<feature type="chain" id="PRO_5005394802" description="UDP-glucuronosyltransferase" evidence="5">
    <location>
        <begin position="27"/>
        <end position="509"/>
    </location>
</feature>
<dbReference type="PANTHER" id="PTHR48043:SF145">
    <property type="entry name" value="FI06409P-RELATED"/>
    <property type="match status" value="1"/>
</dbReference>
<feature type="signal peptide" evidence="5">
    <location>
        <begin position="1"/>
        <end position="26"/>
    </location>
</feature>
<protein>
    <recommendedName>
        <fullName evidence="5">UDP-glucuronosyltransferase</fullName>
        <ecNumber evidence="5">2.4.1.17</ecNumber>
    </recommendedName>
</protein>
<name>A0A0L8GWR8_OCTBM</name>
<comment type="similarity">
    <text evidence="1 4">Belongs to the UDP-glycosyltransferase family.</text>
</comment>
<dbReference type="OMA" id="FWDLETP"/>
<accession>A0A0L8GWR8</accession>
<dbReference type="GO" id="GO:0016020">
    <property type="term" value="C:membrane"/>
    <property type="evidence" value="ECO:0007669"/>
    <property type="project" value="UniProtKB-SubCell"/>
</dbReference>
<dbReference type="EC" id="2.4.1.17" evidence="5"/>
<keyword evidence="5" id="KW-1133">Transmembrane helix</keyword>
<dbReference type="SUPFAM" id="SSF53756">
    <property type="entry name" value="UDP-Glycosyltransferase/glycogen phosphorylase"/>
    <property type="match status" value="1"/>
</dbReference>
<dbReference type="CDD" id="cd03784">
    <property type="entry name" value="GT1_Gtf-like"/>
    <property type="match status" value="1"/>
</dbReference>
<organism evidence="6">
    <name type="scientific">Octopus bimaculoides</name>
    <name type="common">California two-spotted octopus</name>
    <dbReference type="NCBI Taxonomy" id="37653"/>
    <lineage>
        <taxon>Eukaryota</taxon>
        <taxon>Metazoa</taxon>
        <taxon>Spiralia</taxon>
        <taxon>Lophotrochozoa</taxon>
        <taxon>Mollusca</taxon>
        <taxon>Cephalopoda</taxon>
        <taxon>Coleoidea</taxon>
        <taxon>Octopodiformes</taxon>
        <taxon>Octopoda</taxon>
        <taxon>Incirrata</taxon>
        <taxon>Octopodidae</taxon>
        <taxon>Octopus</taxon>
    </lineage>
</organism>
<evidence type="ECO:0000256" key="4">
    <source>
        <dbReference type="RuleBase" id="RU003718"/>
    </source>
</evidence>
<dbReference type="InterPro" id="IPR035595">
    <property type="entry name" value="UDP_glycos_trans_CS"/>
</dbReference>
<keyword evidence="2 4" id="KW-0328">Glycosyltransferase</keyword>
<evidence type="ECO:0000256" key="3">
    <source>
        <dbReference type="ARBA" id="ARBA00022679"/>
    </source>
</evidence>
<reference evidence="6" key="1">
    <citation type="submission" date="2015-07" db="EMBL/GenBank/DDBJ databases">
        <title>MeaNS - Measles Nucleotide Surveillance Program.</title>
        <authorList>
            <person name="Tran T."/>
            <person name="Druce J."/>
        </authorList>
    </citation>
    <scope>NUCLEOTIDE SEQUENCE</scope>
    <source>
        <strain evidence="6">UCB-OBI-ISO-001</strain>
        <tissue evidence="6">Gonad</tissue>
    </source>
</reference>
<comment type="subcellular location">
    <subcellularLocation>
        <location evidence="5">Membrane</location>
        <topology evidence="5">Single-pass membrane protein</topology>
    </subcellularLocation>
</comment>
<sequence length="509" mass="58441">MAALWWKMSSSIVWLFLITANKIAEADNILFLSWPLFSHAQGMSYVAKELSKYSHTCYYPMTEKLAERFKSFEGIKIIPMKNNPRIAYFEKLSTQQFLKNSNITWKMMSQEIHDICDSFLLDQEWFQSLKAVNATIAVVDYVFMSNCLTIIPYKLSIPYVFQGISAEHQAVTRIPWHASVFPNMLTLYTDQMNFYERLVNHILTVPSYFLPLLGNPAKSVKAYAPEKPEISFEKLMNQAALYLHESDVLLEFASPSLPNVKHIGGPATRPAAPLKGDLHKFVEKSNHGIIVVSFGSFLDTFPEGHLEKMEIAFKEIKYDVIWKHPAPKSIASNIFLTKWLPQNDLLGHPKTKLFITHCGNNGQFEALYHGVPMLGFPVFADQFHNGRRIQVKGYGISMDMFNYTKDELVSTINELIVNPKYKNKIKKASEIFRSRPESPAARGARYIDHVIKYGGDYLRSSCQTMPLYQFLMLDIYAVFLAVFIVSLCLVKFVIRKCYRCCCVKKKKMD</sequence>
<keyword evidence="5" id="KW-0472">Membrane</keyword>
<evidence type="ECO:0000313" key="6">
    <source>
        <dbReference type="EMBL" id="KOF81408.1"/>
    </source>
</evidence>
<dbReference type="FunFam" id="3.40.50.2000:FF:000021">
    <property type="entry name" value="UDP-glucuronosyltransferase"/>
    <property type="match status" value="1"/>
</dbReference>
<dbReference type="GO" id="GO:0015020">
    <property type="term" value="F:glucuronosyltransferase activity"/>
    <property type="evidence" value="ECO:0007669"/>
    <property type="project" value="UniProtKB-EC"/>
</dbReference>
<gene>
    <name evidence="6" type="ORF">OCBIM_22026529mg</name>
</gene>
<dbReference type="EMBL" id="KQ420065">
    <property type="protein sequence ID" value="KOF81408.1"/>
    <property type="molecule type" value="Genomic_DNA"/>
</dbReference>
<dbReference type="InterPro" id="IPR002213">
    <property type="entry name" value="UDP_glucos_trans"/>
</dbReference>
<feature type="transmembrane region" description="Helical" evidence="5">
    <location>
        <begin position="467"/>
        <end position="490"/>
    </location>
</feature>
<evidence type="ECO:0000256" key="1">
    <source>
        <dbReference type="ARBA" id="ARBA00009995"/>
    </source>
</evidence>
<keyword evidence="5" id="KW-0732">Signal</keyword>
<dbReference type="PANTHER" id="PTHR48043">
    <property type="entry name" value="EG:EG0003.4 PROTEIN-RELATED"/>
    <property type="match status" value="1"/>
</dbReference>
<dbReference type="Gene3D" id="3.40.50.2000">
    <property type="entry name" value="Glycogen Phosphorylase B"/>
    <property type="match status" value="1"/>
</dbReference>
<keyword evidence="3 4" id="KW-0808">Transferase</keyword>
<evidence type="ECO:0000256" key="5">
    <source>
        <dbReference type="RuleBase" id="RU362059"/>
    </source>
</evidence>
<dbReference type="AlphaFoldDB" id="A0A0L8GWR8"/>
<comment type="catalytic activity">
    <reaction evidence="5">
        <text>glucuronate acceptor + UDP-alpha-D-glucuronate = acceptor beta-D-glucuronoside + UDP + H(+)</text>
        <dbReference type="Rhea" id="RHEA:21032"/>
        <dbReference type="ChEBI" id="CHEBI:15378"/>
        <dbReference type="ChEBI" id="CHEBI:58052"/>
        <dbReference type="ChEBI" id="CHEBI:58223"/>
        <dbReference type="ChEBI" id="CHEBI:132367"/>
        <dbReference type="ChEBI" id="CHEBI:132368"/>
        <dbReference type="EC" id="2.4.1.17"/>
    </reaction>
</comment>
<dbReference type="PROSITE" id="PS00375">
    <property type="entry name" value="UDPGT"/>
    <property type="match status" value="1"/>
</dbReference>